<gene>
    <name evidence="3" type="ORF">IAB91_04060</name>
</gene>
<dbReference type="NCBIfam" id="TIGR03296">
    <property type="entry name" value="M6dom_TIGR03296"/>
    <property type="match status" value="1"/>
</dbReference>
<keyword evidence="3" id="KW-0645">Protease</keyword>
<sequence>MTKNRIILAAVFALLALDMAAIPTEREILLTQPDGYTFTAYLKGDEYGHILKTSDGCAVVKDDNGYYCYAWFDSMGLRYSSGYAYGDPDAPADAVTASRQIPYEQIAAAASERKTEVARDTREPLLKRVMRAKGRTKADGPVRKHGIVILAQFKDVAFTRTKQEFEAMLTEEGYSVNGATGSAVDYFNDQFKGKYEFDFTVSDIVTLPKNRAYYGKNDPSGQDLRPAEMIKDACNQADRTVDFSIFDDDMDGEVDNVFVFYAGGDEAENGDGDCIWSHAWYVKDGADIDLTLDGKRINRYACTSELTLVSWGQYEIATIGTFCHEYSHTFGLPDFYDTDYEGEGRFMSASLWSSTSLMDAGNANNRGNTPPYYNAIEREYLELSEPEILQEGEYILEPISESGRYLKMETATEGEYFLFECRSGKGWDAYINGGTRPASGLLIYHIDKSGRMIYSDTEGMDISAADRWELYNNVNANPEHQCADLIEADGRTDRLVSSIASDLTGIFFPHGNTSFTPSGFPSFSDWDGIPSALSITNIRMDGNNVRFTVETSSGVAPMATKIEMDVFQNAAIINWQSNIVSMGTAYLTCQGMEEVEVKPYEAGKYSYTIEGLSPGKEYTIGIRYKMSEGEFG</sequence>
<proteinExistence type="predicted"/>
<organism evidence="3 4">
    <name type="scientific">Candidatus Cryptobacteroides faecigallinarum</name>
    <dbReference type="NCBI Taxonomy" id="2840763"/>
    <lineage>
        <taxon>Bacteria</taxon>
        <taxon>Pseudomonadati</taxon>
        <taxon>Bacteroidota</taxon>
        <taxon>Bacteroidia</taxon>
        <taxon>Bacteroidales</taxon>
        <taxon>Candidatus Cryptobacteroides</taxon>
    </lineage>
</organism>
<reference evidence="3" key="2">
    <citation type="journal article" date="2021" name="PeerJ">
        <title>Extensive microbial diversity within the chicken gut microbiome revealed by metagenomics and culture.</title>
        <authorList>
            <person name="Gilroy R."/>
            <person name="Ravi A."/>
            <person name="Getino M."/>
            <person name="Pursley I."/>
            <person name="Horton D.L."/>
            <person name="Alikhan N.F."/>
            <person name="Baker D."/>
            <person name="Gharbi K."/>
            <person name="Hall N."/>
            <person name="Watson M."/>
            <person name="Adriaenssens E.M."/>
            <person name="Foster-Nyarko E."/>
            <person name="Jarju S."/>
            <person name="Secka A."/>
            <person name="Antonio M."/>
            <person name="Oren A."/>
            <person name="Chaudhuri R.R."/>
            <person name="La Ragione R."/>
            <person name="Hildebrand F."/>
            <person name="Pallen M.J."/>
        </authorList>
    </citation>
    <scope>NUCLEOTIDE SEQUENCE</scope>
    <source>
        <strain evidence="3">B1-13419</strain>
    </source>
</reference>
<dbReference type="AlphaFoldDB" id="A0A9D9NI36"/>
<name>A0A9D9NI36_9BACT</name>
<evidence type="ECO:0000313" key="4">
    <source>
        <dbReference type="Proteomes" id="UP000823757"/>
    </source>
</evidence>
<dbReference type="PANTHER" id="PTHR41775">
    <property type="entry name" value="SECRETED PROTEIN-RELATED"/>
    <property type="match status" value="1"/>
</dbReference>
<dbReference type="Pfam" id="PF05547">
    <property type="entry name" value="Peptidase_M6"/>
    <property type="match status" value="1"/>
</dbReference>
<accession>A0A9D9NI36</accession>
<dbReference type="EMBL" id="JADIMD010000055">
    <property type="protein sequence ID" value="MBO8474451.1"/>
    <property type="molecule type" value="Genomic_DNA"/>
</dbReference>
<keyword evidence="1" id="KW-0732">Signal</keyword>
<feature type="chain" id="PRO_5038869626" evidence="1">
    <location>
        <begin position="21"/>
        <end position="632"/>
    </location>
</feature>
<dbReference type="InterPro" id="IPR008757">
    <property type="entry name" value="Peptidase_M6-like_domain"/>
</dbReference>
<evidence type="ECO:0000259" key="2">
    <source>
        <dbReference type="Pfam" id="PF05547"/>
    </source>
</evidence>
<comment type="caution">
    <text evidence="3">The sequence shown here is derived from an EMBL/GenBank/DDBJ whole genome shotgun (WGS) entry which is preliminary data.</text>
</comment>
<keyword evidence="3" id="KW-0482">Metalloprotease</keyword>
<dbReference type="GO" id="GO:0006508">
    <property type="term" value="P:proteolysis"/>
    <property type="evidence" value="ECO:0007669"/>
    <property type="project" value="InterPro"/>
</dbReference>
<dbReference type="PANTHER" id="PTHR41775:SF1">
    <property type="entry name" value="PEPTIDASE M6-LIKE DOMAIN-CONTAINING PROTEIN"/>
    <property type="match status" value="1"/>
</dbReference>
<dbReference type="SUPFAM" id="SSF55486">
    <property type="entry name" value="Metalloproteases ('zincins'), catalytic domain"/>
    <property type="match status" value="1"/>
</dbReference>
<evidence type="ECO:0000256" key="1">
    <source>
        <dbReference type="SAM" id="SignalP"/>
    </source>
</evidence>
<feature type="signal peptide" evidence="1">
    <location>
        <begin position="1"/>
        <end position="20"/>
    </location>
</feature>
<feature type="domain" description="Peptidase M6-like" evidence="2">
    <location>
        <begin position="165"/>
        <end position="381"/>
    </location>
</feature>
<protein>
    <submittedName>
        <fullName evidence="3">M6 family metalloprotease domain-containing protein</fullName>
    </submittedName>
</protein>
<evidence type="ECO:0000313" key="3">
    <source>
        <dbReference type="EMBL" id="MBO8474451.1"/>
    </source>
</evidence>
<feature type="non-terminal residue" evidence="3">
    <location>
        <position position="632"/>
    </location>
</feature>
<dbReference type="Proteomes" id="UP000823757">
    <property type="component" value="Unassembled WGS sequence"/>
</dbReference>
<keyword evidence="3" id="KW-0378">Hydrolase</keyword>
<dbReference type="GO" id="GO:0008237">
    <property type="term" value="F:metallopeptidase activity"/>
    <property type="evidence" value="ECO:0007669"/>
    <property type="project" value="UniProtKB-KW"/>
</dbReference>
<reference evidence="3" key="1">
    <citation type="submission" date="2020-10" db="EMBL/GenBank/DDBJ databases">
        <authorList>
            <person name="Gilroy R."/>
        </authorList>
    </citation>
    <scope>NUCLEOTIDE SEQUENCE</scope>
    <source>
        <strain evidence="3">B1-13419</strain>
    </source>
</reference>